<dbReference type="SUPFAM" id="SSF56935">
    <property type="entry name" value="Porins"/>
    <property type="match status" value="1"/>
</dbReference>
<name>A0A2V3Q178_9BACT</name>
<dbReference type="AlphaFoldDB" id="A0A2V3Q178"/>
<reference evidence="2 3" key="1">
    <citation type="submission" date="2018-03" db="EMBL/GenBank/DDBJ databases">
        <title>Genomic Encyclopedia of Archaeal and Bacterial Type Strains, Phase II (KMG-II): from individual species to whole genera.</title>
        <authorList>
            <person name="Goeker M."/>
        </authorList>
    </citation>
    <scope>NUCLEOTIDE SEQUENCE [LARGE SCALE GENOMIC DNA]</scope>
    <source>
        <strain evidence="2 3">DSM 100214</strain>
    </source>
</reference>
<dbReference type="Gene3D" id="2.60.40.1120">
    <property type="entry name" value="Carboxypeptidase-like, regulatory domain"/>
    <property type="match status" value="1"/>
</dbReference>
<feature type="chain" id="PRO_5016080501" evidence="1">
    <location>
        <begin position="21"/>
        <end position="771"/>
    </location>
</feature>
<accession>A0A2V3Q178</accession>
<dbReference type="SUPFAM" id="SSF49464">
    <property type="entry name" value="Carboxypeptidase regulatory domain-like"/>
    <property type="match status" value="1"/>
</dbReference>
<proteinExistence type="predicted"/>
<evidence type="ECO:0000313" key="3">
    <source>
        <dbReference type="Proteomes" id="UP000247973"/>
    </source>
</evidence>
<feature type="signal peptide" evidence="1">
    <location>
        <begin position="1"/>
        <end position="20"/>
    </location>
</feature>
<comment type="caution">
    <text evidence="2">The sequence shown here is derived from an EMBL/GenBank/DDBJ whole genome shotgun (WGS) entry which is preliminary data.</text>
</comment>
<dbReference type="RefSeq" id="WP_110309046.1">
    <property type="nucleotide sequence ID" value="NZ_QICL01000001.1"/>
</dbReference>
<protein>
    <submittedName>
        <fullName evidence="2">Carboxypeptidase-like protein</fullName>
    </submittedName>
</protein>
<keyword evidence="2" id="KW-0121">Carboxypeptidase</keyword>
<sequence>MKRILSLIIIPLALASTLSAQQIKISGKVLDKTNAAPIEYANVTLLQSDSTFVKGVNSDANGLFDIVNPTGDYLVSISYMGYQTSYIPVHNPTADSNLGNITLEPSSVALNAVTVTAQSVIDKADRKLIFPSESQIKTSTNGLDLLQQLQLPRININPVDNTITTSGRGEVQLRINGALTTNEEIRAITPEDIIRIEYHDDPGARYGSASAVLDYIVRRRESGGNIHGDFMNIIGTTGFSEDNVSVKVNHRKSEFGLNAYWGYRKLEWTRENNETFNFPDRTLHRNEIGEPTLFKYNRLNLALNYSLMEADKYFLNVTFRNAYNNSPNLYSDRRSTITTSDNSTPLSISDLSSEKTNIPSLDVYYQRNLKKDQLIIVNVVGTYINSNNNRFYEEWRDEKPVTDIRSHISGDKYSLITEGIYEKKNDKGKFTTGLKHAQVFTQNAYTGNTIAEIAMNLAETYVYAEYQIQKGKFNYVASVGGIRSYYSQGDEQEERYSFRPSARVTYNINDKTFIRYKVNIWGNTPSLANLNGVEQEIDSLQIRRGNPNLKMSQGYSNNITAGYDKGMFGFDLFLQHNYQRNPVAETILFEKGRFIRTYENQKAHHQLGAELTLRFRPIKDRLTIAFTPGINRYISEGSNYTHTYTNKYMRLSIDGNYKNWVANFQIYTPWDYFYGESLESGERIHSISFGYNKQNYSLILGAFNPFGGTYKRNDQNWSALIPTQSKVFSDNLTQLVYIKASFNVNFGRQFKGGDKRLNNSDNDSGIMSGSK</sequence>
<dbReference type="OrthoDB" id="1098137at2"/>
<evidence type="ECO:0000313" key="2">
    <source>
        <dbReference type="EMBL" id="PXV69085.1"/>
    </source>
</evidence>
<dbReference type="EMBL" id="QICL01000001">
    <property type="protein sequence ID" value="PXV69085.1"/>
    <property type="molecule type" value="Genomic_DNA"/>
</dbReference>
<gene>
    <name evidence="2" type="ORF">CLV62_101354</name>
</gene>
<keyword evidence="1" id="KW-0732">Signal</keyword>
<dbReference type="InterPro" id="IPR008969">
    <property type="entry name" value="CarboxyPept-like_regulatory"/>
</dbReference>
<organism evidence="2 3">
    <name type="scientific">Dysgonomonas alginatilytica</name>
    <dbReference type="NCBI Taxonomy" id="1605892"/>
    <lineage>
        <taxon>Bacteria</taxon>
        <taxon>Pseudomonadati</taxon>
        <taxon>Bacteroidota</taxon>
        <taxon>Bacteroidia</taxon>
        <taxon>Bacteroidales</taxon>
        <taxon>Dysgonomonadaceae</taxon>
        <taxon>Dysgonomonas</taxon>
    </lineage>
</organism>
<dbReference type="Proteomes" id="UP000247973">
    <property type="component" value="Unassembled WGS sequence"/>
</dbReference>
<dbReference type="Pfam" id="PF13715">
    <property type="entry name" value="CarbopepD_reg_2"/>
    <property type="match status" value="1"/>
</dbReference>
<keyword evidence="2" id="KW-0645">Protease</keyword>
<evidence type="ECO:0000256" key="1">
    <source>
        <dbReference type="SAM" id="SignalP"/>
    </source>
</evidence>
<keyword evidence="3" id="KW-1185">Reference proteome</keyword>
<keyword evidence="2" id="KW-0378">Hydrolase</keyword>
<dbReference type="GO" id="GO:0004180">
    <property type="term" value="F:carboxypeptidase activity"/>
    <property type="evidence" value="ECO:0007669"/>
    <property type="project" value="UniProtKB-KW"/>
</dbReference>